<reference evidence="4" key="1">
    <citation type="submission" date="2021-01" db="EMBL/GenBank/DDBJ databases">
        <authorList>
            <person name="Corre E."/>
            <person name="Pelletier E."/>
            <person name="Niang G."/>
            <person name="Scheremetjew M."/>
            <person name="Finn R."/>
            <person name="Kale V."/>
            <person name="Holt S."/>
            <person name="Cochrane G."/>
            <person name="Meng A."/>
            <person name="Brown T."/>
            <person name="Cohen L."/>
        </authorList>
    </citation>
    <scope>NUCLEOTIDE SEQUENCE</scope>
    <source>
        <strain evidence="4">NY070348D</strain>
    </source>
</reference>
<gene>
    <name evidence="4" type="ORF">QSP1433_LOCUS14548</name>
</gene>
<feature type="region of interest" description="Disordered" evidence="1">
    <location>
        <begin position="580"/>
        <end position="604"/>
    </location>
</feature>
<proteinExistence type="predicted"/>
<protein>
    <recommendedName>
        <fullName evidence="3">Glycoside hydrolase 123-like N-terminal domain-containing protein</fullName>
    </recommendedName>
</protein>
<evidence type="ECO:0000259" key="3">
    <source>
        <dbReference type="Pfam" id="PF19543"/>
    </source>
</evidence>
<feature type="signal peptide" evidence="2">
    <location>
        <begin position="1"/>
        <end position="20"/>
    </location>
</feature>
<sequence>MIGAMRFLNLVPFVLLSVRCDSLRSEFMVQDALEDNFAFVNDWNGPCEVAMATFALSDPKHECFSAGKHQAMVKVQGTKVDAACVEIEWRQRGNVSARTVVVGDEKGQLVKRRVIQAGTISGRVCFQVGNGARYAVYYLPYKYVKGAGHGAFRSSWLTTEDYPEDLDSSALSKAGTAVVESMTSISDFDRRPDVEWVGSKEEIEQMVGHSGKILTFVSEIRNATEQVLRFEDTLPLSMIRSGPNKTVSVSLGAGAVRVIQVAVYAASERLEDVELVFQDVGAVPKSAFYCPQTSAGHDVKGSELPGRTVVIEAKKVLALFIVVTLPKNTVSGTHKGSVQVKSKCCSIDIDIALTVEPGQTGLQTLSGFEQSLWRLETLGWLQSTSGLNTDITPPYIPIQVTGERTLHVLGRSISLDPHTGMPYDIKVGETLLLESQMSMTCDGVKVSNKNKTGLLRIETTPEKASWSTELSFCDGRSTALLTGTMDFTGHIDLNIDLKPVHMESNFKSEVEFTFGLPKNMVKFAAGGKLGHYDGGWFDMAKPETLNFKWSDVGSKPQENRFWRLWLGDVDAGISVKLKGAESDWNSPQGGKTPPPSWANEGHGGVNVTTNNNAVVYKAYTGKLDLSKPQNFNISIVVTPVKDVHTQEARGLHFNKMRIYHVPYGTWESPNLEKIKHDIGANMINIHQGCGLNRYINYPFHPEFMPELAAYVSQARKLGMTVKLYYTMEQMSNHAIDLAAFAQLQGRILLVNVTDGPSQDRSGGHLAANAWVTEHLANSRYAADWWTDVAQIKQEDMGLVLSSTSVYNNYYIEAQRALYQTVGIAGLYLDSFLGERAILKRAKRLGDVIYDMHGGAADSLDVLPFVSRMWTAEGIDWSRGPDYWLIVIASLPFGTYGEMLTSGNQWKGLVFGMTNRCGWSGEDPNGNKDIFRLWDNFGISSAHMYGWWNKSTPVTIISASDTNDVVCTAFVRPGKSTLVFIASWVDNAEDIKININNWDILKLDPKLTQVRAPAFGNINPFGGKAVIKDTQAQWSVPKLQGLALILEHKPNYMSNPA</sequence>
<name>A0A7S2SIS3_9STRA</name>
<dbReference type="AlphaFoldDB" id="A0A7S2SIS3"/>
<organism evidence="4">
    <name type="scientific">Mucochytrium quahogii</name>
    <dbReference type="NCBI Taxonomy" id="96639"/>
    <lineage>
        <taxon>Eukaryota</taxon>
        <taxon>Sar</taxon>
        <taxon>Stramenopiles</taxon>
        <taxon>Bigyra</taxon>
        <taxon>Labyrinthulomycetes</taxon>
        <taxon>Thraustochytrida</taxon>
        <taxon>Thraustochytriidae</taxon>
        <taxon>Mucochytrium</taxon>
    </lineage>
</organism>
<evidence type="ECO:0000256" key="2">
    <source>
        <dbReference type="SAM" id="SignalP"/>
    </source>
</evidence>
<dbReference type="InterPro" id="IPR045711">
    <property type="entry name" value="GH123-like_N"/>
</dbReference>
<evidence type="ECO:0000256" key="1">
    <source>
        <dbReference type="SAM" id="MobiDB-lite"/>
    </source>
</evidence>
<keyword evidence="2" id="KW-0732">Signal</keyword>
<evidence type="ECO:0000313" key="4">
    <source>
        <dbReference type="EMBL" id="CAD9701324.1"/>
    </source>
</evidence>
<feature type="chain" id="PRO_5030957338" description="Glycoside hydrolase 123-like N-terminal domain-containing protein" evidence="2">
    <location>
        <begin position="21"/>
        <end position="1056"/>
    </location>
</feature>
<feature type="domain" description="Glycoside hydrolase 123-like N-terminal" evidence="3">
    <location>
        <begin position="65"/>
        <end position="1045"/>
    </location>
</feature>
<accession>A0A7S2SIS3</accession>
<dbReference type="Pfam" id="PF19543">
    <property type="entry name" value="GH123_N"/>
    <property type="match status" value="1"/>
</dbReference>
<dbReference type="EMBL" id="HBHK01023016">
    <property type="protein sequence ID" value="CAD9701324.1"/>
    <property type="molecule type" value="Transcribed_RNA"/>
</dbReference>